<dbReference type="InParanoid" id="B9TND2"/>
<reference evidence="2" key="1">
    <citation type="journal article" date="2010" name="Nat. Biotechnol.">
        <title>Draft genome sequence of the oilseed species Ricinus communis.</title>
        <authorList>
            <person name="Chan A.P."/>
            <person name="Crabtree J."/>
            <person name="Zhao Q."/>
            <person name="Lorenzi H."/>
            <person name="Orvis J."/>
            <person name="Puiu D."/>
            <person name="Melake-Berhan A."/>
            <person name="Jones K.M."/>
            <person name="Redman J."/>
            <person name="Chen G."/>
            <person name="Cahoon E.B."/>
            <person name="Gedil M."/>
            <person name="Stanke M."/>
            <person name="Haas B.J."/>
            <person name="Wortman J.R."/>
            <person name="Fraser-Liggett C.M."/>
            <person name="Ravel J."/>
            <person name="Rabinowicz P.D."/>
        </authorList>
    </citation>
    <scope>NUCLEOTIDE SEQUENCE [LARGE SCALE GENOMIC DNA]</scope>
    <source>
        <strain evidence="2">cv. Hale</strain>
    </source>
</reference>
<name>B9TND2_RICCO</name>
<evidence type="ECO:0000313" key="2">
    <source>
        <dbReference type="Proteomes" id="UP000008311"/>
    </source>
</evidence>
<evidence type="ECO:0000313" key="1">
    <source>
        <dbReference type="EMBL" id="EEF22633.1"/>
    </source>
</evidence>
<keyword evidence="2" id="KW-1185">Reference proteome</keyword>
<gene>
    <name evidence="1" type="ORF">RCOM_2130210</name>
</gene>
<proteinExistence type="predicted"/>
<accession>B9TND2</accession>
<dbReference type="AlphaFoldDB" id="B9TND2"/>
<dbReference type="EMBL" id="EQ992140">
    <property type="protein sequence ID" value="EEF22633.1"/>
    <property type="molecule type" value="Genomic_DNA"/>
</dbReference>
<sequence>MRKPSIKIDEDAPPLTSSIGEETYQFPGYLTAQPGAGKRAASDTLAFGVVGMTGVSAKGKNTYEVALAGGAKPLFVRKCLGAEGVNFRLYHDLAEKKPFVTYYFALGYDTKPDCR</sequence>
<organism evidence="1 2">
    <name type="scientific">Ricinus communis</name>
    <name type="common">Castor bean</name>
    <dbReference type="NCBI Taxonomy" id="3988"/>
    <lineage>
        <taxon>Eukaryota</taxon>
        <taxon>Viridiplantae</taxon>
        <taxon>Streptophyta</taxon>
        <taxon>Embryophyta</taxon>
        <taxon>Tracheophyta</taxon>
        <taxon>Spermatophyta</taxon>
        <taxon>Magnoliopsida</taxon>
        <taxon>eudicotyledons</taxon>
        <taxon>Gunneridae</taxon>
        <taxon>Pentapetalae</taxon>
        <taxon>rosids</taxon>
        <taxon>fabids</taxon>
        <taxon>Malpighiales</taxon>
        <taxon>Euphorbiaceae</taxon>
        <taxon>Acalyphoideae</taxon>
        <taxon>Acalypheae</taxon>
        <taxon>Ricinus</taxon>
    </lineage>
</organism>
<dbReference type="Proteomes" id="UP000008311">
    <property type="component" value="Unassembled WGS sequence"/>
</dbReference>
<protein>
    <submittedName>
        <fullName evidence="1">Uncharacterized protein</fullName>
    </submittedName>
</protein>